<dbReference type="CDD" id="cd00093">
    <property type="entry name" value="HTH_XRE"/>
    <property type="match status" value="1"/>
</dbReference>
<dbReference type="InterPro" id="IPR001387">
    <property type="entry name" value="Cro/C1-type_HTH"/>
</dbReference>
<protein>
    <submittedName>
        <fullName evidence="2">Helix-turn-helix protein</fullName>
    </submittedName>
</protein>
<dbReference type="GO" id="GO:0003677">
    <property type="term" value="F:DNA binding"/>
    <property type="evidence" value="ECO:0007669"/>
    <property type="project" value="InterPro"/>
</dbReference>
<organism evidence="2 3">
    <name type="scientific">Labedaea rhizosphaerae</name>
    <dbReference type="NCBI Taxonomy" id="598644"/>
    <lineage>
        <taxon>Bacteria</taxon>
        <taxon>Bacillati</taxon>
        <taxon>Actinomycetota</taxon>
        <taxon>Actinomycetes</taxon>
        <taxon>Pseudonocardiales</taxon>
        <taxon>Pseudonocardiaceae</taxon>
        <taxon>Labedaea</taxon>
    </lineage>
</organism>
<dbReference type="Gene3D" id="1.10.260.40">
    <property type="entry name" value="lambda repressor-like DNA-binding domains"/>
    <property type="match status" value="1"/>
</dbReference>
<keyword evidence="3" id="KW-1185">Reference proteome</keyword>
<evidence type="ECO:0000259" key="1">
    <source>
        <dbReference type="PROSITE" id="PS50943"/>
    </source>
</evidence>
<dbReference type="Proteomes" id="UP000295444">
    <property type="component" value="Unassembled WGS sequence"/>
</dbReference>
<dbReference type="SMART" id="SM00530">
    <property type="entry name" value="HTH_XRE"/>
    <property type="match status" value="1"/>
</dbReference>
<dbReference type="SUPFAM" id="SSF47413">
    <property type="entry name" value="lambda repressor-like DNA-binding domains"/>
    <property type="match status" value="1"/>
</dbReference>
<dbReference type="EMBL" id="SNXZ01000004">
    <property type="protein sequence ID" value="TDP96448.1"/>
    <property type="molecule type" value="Genomic_DNA"/>
</dbReference>
<dbReference type="InterPro" id="IPR010982">
    <property type="entry name" value="Lambda_DNA-bd_dom_sf"/>
</dbReference>
<dbReference type="Pfam" id="PF13560">
    <property type="entry name" value="HTH_31"/>
    <property type="match status" value="1"/>
</dbReference>
<evidence type="ECO:0000313" key="3">
    <source>
        <dbReference type="Proteomes" id="UP000295444"/>
    </source>
</evidence>
<proteinExistence type="predicted"/>
<sequence length="459" mass="49548">MRPNPAIWHSDAVLAAVNSGDAGAIIRAVRLAKHQTLADLAALCGYSVSTLSRLERGKQPLRDVAVLRSLVDALDIPPSLLGLADTPPRSVHSSRPAAMVTVILPRDEEIDPMRRRTLLAGLTGLAGSAVCGIRPASASPITDPIRALEHALLTPPASGIPTGLAQLHEQLAATREVFQQGRYTDVATSLLRLLPTAHATRHEVSGDEAIVAADRHLSDLYTLTAELMVKIGNDPLAWTTADRAMQAAHATDDILTHASASRTWAIVLRRAGRADTAQNLVVDTAAMLQPHLHRGPEHLSVYGSLLSTAAYTAAVDGHREDAHTLIGEAVQAANRLGVDANHRFTAFGPTGVDLYRISIARVLGDSGTAVETARGIDPRAIHQVERLARYWSDVARSFYQWDKPEQCYRALLRAEHASPDEVRYRKPIQHITMSLLRQPTAKSMPGIQAFARRNGVPVA</sequence>
<gene>
    <name evidence="2" type="ORF">EV186_104436</name>
</gene>
<feature type="domain" description="HTH cro/C1-type" evidence="1">
    <location>
        <begin position="26"/>
        <end position="81"/>
    </location>
</feature>
<dbReference type="PROSITE" id="PS50943">
    <property type="entry name" value="HTH_CROC1"/>
    <property type="match status" value="1"/>
</dbReference>
<reference evidence="2 3" key="1">
    <citation type="submission" date="2019-03" db="EMBL/GenBank/DDBJ databases">
        <title>Genomic Encyclopedia of Type Strains, Phase IV (KMG-IV): sequencing the most valuable type-strain genomes for metagenomic binning, comparative biology and taxonomic classification.</title>
        <authorList>
            <person name="Goeker M."/>
        </authorList>
    </citation>
    <scope>NUCLEOTIDE SEQUENCE [LARGE SCALE GENOMIC DNA]</scope>
    <source>
        <strain evidence="2 3">DSM 45361</strain>
    </source>
</reference>
<accession>A0A4V3CZ32</accession>
<evidence type="ECO:0000313" key="2">
    <source>
        <dbReference type="EMBL" id="TDP96448.1"/>
    </source>
</evidence>
<comment type="caution">
    <text evidence="2">The sequence shown here is derived from an EMBL/GenBank/DDBJ whole genome shotgun (WGS) entry which is preliminary data.</text>
</comment>
<dbReference type="AlphaFoldDB" id="A0A4V3CZ32"/>
<name>A0A4V3CZ32_LABRH</name>